<evidence type="ECO:0000256" key="8">
    <source>
        <dbReference type="ARBA" id="ARBA00022989"/>
    </source>
</evidence>
<evidence type="ECO:0000256" key="10">
    <source>
        <dbReference type="ARBA" id="ARBA00047899"/>
    </source>
</evidence>
<evidence type="ECO:0000256" key="3">
    <source>
        <dbReference type="ARBA" id="ARBA00022527"/>
    </source>
</evidence>
<reference evidence="13 14" key="1">
    <citation type="journal article" date="2017" name="Nature">
        <title>The Apostasia genome and the evolution of orchids.</title>
        <authorList>
            <person name="Zhang G.Q."/>
            <person name="Liu K.W."/>
            <person name="Li Z."/>
            <person name="Lohaus R."/>
            <person name="Hsiao Y.Y."/>
            <person name="Niu S.C."/>
            <person name="Wang J.Y."/>
            <person name="Lin Y.C."/>
            <person name="Xu Q."/>
            <person name="Chen L.J."/>
            <person name="Yoshida K."/>
            <person name="Fujiwara S."/>
            <person name="Wang Z.W."/>
            <person name="Zhang Y.Q."/>
            <person name="Mitsuda N."/>
            <person name="Wang M."/>
            <person name="Liu G.H."/>
            <person name="Pecoraro L."/>
            <person name="Huang H.X."/>
            <person name="Xiao X.J."/>
            <person name="Lin M."/>
            <person name="Wu X.Y."/>
            <person name="Wu W.L."/>
            <person name="Chen Y.Y."/>
            <person name="Chang S.B."/>
            <person name="Sakamoto S."/>
            <person name="Ohme-Takagi M."/>
            <person name="Yagi M."/>
            <person name="Zeng S.J."/>
            <person name="Shen C.Y."/>
            <person name="Yeh C.M."/>
            <person name="Luo Y.B."/>
            <person name="Tsai W.C."/>
            <person name="Van de Peer Y."/>
            <person name="Liu Z.J."/>
        </authorList>
    </citation>
    <scope>NUCLEOTIDE SEQUENCE [LARGE SCALE GENOMIC DNA]</scope>
    <source>
        <strain evidence="14">cv. Shenzhen</strain>
        <tissue evidence="13">Stem</tissue>
    </source>
</reference>
<name>A0A2I0A181_9ASPA</name>
<comment type="subcellular location">
    <subcellularLocation>
        <location evidence="1">Cell membrane</location>
        <topology evidence="1">Single-pass membrane protein</topology>
    </subcellularLocation>
</comment>
<dbReference type="GO" id="GO:0106310">
    <property type="term" value="F:protein serine kinase activity"/>
    <property type="evidence" value="ECO:0007669"/>
    <property type="project" value="RHEA"/>
</dbReference>
<evidence type="ECO:0000256" key="2">
    <source>
        <dbReference type="ARBA" id="ARBA00012513"/>
    </source>
</evidence>
<dbReference type="AlphaFoldDB" id="A0A2I0A181"/>
<dbReference type="InterPro" id="IPR047117">
    <property type="entry name" value="PERK1-13-like"/>
</dbReference>
<evidence type="ECO:0000256" key="1">
    <source>
        <dbReference type="ARBA" id="ARBA00004162"/>
    </source>
</evidence>
<keyword evidence="13" id="KW-0675">Receptor</keyword>
<dbReference type="GO" id="GO:0005886">
    <property type="term" value="C:plasma membrane"/>
    <property type="evidence" value="ECO:0007669"/>
    <property type="project" value="UniProtKB-SubCell"/>
</dbReference>
<keyword evidence="5" id="KW-0812">Transmembrane</keyword>
<proteinExistence type="predicted"/>
<sequence>MFRMIEAAAACVRHSAPKRPRMVQVVRALDCEGDMSDLSNGMKFGQSQAYDSGQYSADIQRFRRTALGTEDCSSDYGYTAEYDRRTSVHSGEFRNREFQNHSREYQNRNTSNSWQSGESSSEYSGDAETRAMFRRPSESDDVRRYRYGSRGFP</sequence>
<keyword evidence="14" id="KW-1185">Reference proteome</keyword>
<evidence type="ECO:0000256" key="7">
    <source>
        <dbReference type="ARBA" id="ARBA00022840"/>
    </source>
</evidence>
<accession>A0A2I0A181</accession>
<feature type="region of interest" description="Disordered" evidence="12">
    <location>
        <begin position="89"/>
        <end position="153"/>
    </location>
</feature>
<dbReference type="STRING" id="1088818.A0A2I0A181"/>
<evidence type="ECO:0000256" key="9">
    <source>
        <dbReference type="ARBA" id="ARBA00023136"/>
    </source>
</evidence>
<dbReference type="GO" id="GO:0005524">
    <property type="term" value="F:ATP binding"/>
    <property type="evidence" value="ECO:0007669"/>
    <property type="project" value="UniProtKB-KW"/>
</dbReference>
<keyword evidence="7" id="KW-0067">ATP-binding</keyword>
<evidence type="ECO:0000313" key="14">
    <source>
        <dbReference type="Proteomes" id="UP000236161"/>
    </source>
</evidence>
<evidence type="ECO:0000256" key="12">
    <source>
        <dbReference type="SAM" id="MobiDB-lite"/>
    </source>
</evidence>
<keyword evidence="3" id="KW-0723">Serine/threonine-protein kinase</keyword>
<keyword evidence="6" id="KW-0547">Nucleotide-binding</keyword>
<comment type="catalytic activity">
    <reaction evidence="10">
        <text>L-threonyl-[protein] + ATP = O-phospho-L-threonyl-[protein] + ADP + H(+)</text>
        <dbReference type="Rhea" id="RHEA:46608"/>
        <dbReference type="Rhea" id="RHEA-COMP:11060"/>
        <dbReference type="Rhea" id="RHEA-COMP:11605"/>
        <dbReference type="ChEBI" id="CHEBI:15378"/>
        <dbReference type="ChEBI" id="CHEBI:30013"/>
        <dbReference type="ChEBI" id="CHEBI:30616"/>
        <dbReference type="ChEBI" id="CHEBI:61977"/>
        <dbReference type="ChEBI" id="CHEBI:456216"/>
        <dbReference type="EC" id="2.7.11.1"/>
    </reaction>
</comment>
<comment type="catalytic activity">
    <reaction evidence="11">
        <text>L-seryl-[protein] + ATP = O-phospho-L-seryl-[protein] + ADP + H(+)</text>
        <dbReference type="Rhea" id="RHEA:17989"/>
        <dbReference type="Rhea" id="RHEA-COMP:9863"/>
        <dbReference type="Rhea" id="RHEA-COMP:11604"/>
        <dbReference type="ChEBI" id="CHEBI:15378"/>
        <dbReference type="ChEBI" id="CHEBI:29999"/>
        <dbReference type="ChEBI" id="CHEBI:30616"/>
        <dbReference type="ChEBI" id="CHEBI:83421"/>
        <dbReference type="ChEBI" id="CHEBI:456216"/>
        <dbReference type="EC" id="2.7.11.1"/>
    </reaction>
</comment>
<keyword evidence="8" id="KW-1133">Transmembrane helix</keyword>
<dbReference type="Proteomes" id="UP000236161">
    <property type="component" value="Unassembled WGS sequence"/>
</dbReference>
<evidence type="ECO:0000256" key="4">
    <source>
        <dbReference type="ARBA" id="ARBA00022679"/>
    </source>
</evidence>
<dbReference type="EMBL" id="KZ452039">
    <property type="protein sequence ID" value="PKA49303.1"/>
    <property type="molecule type" value="Genomic_DNA"/>
</dbReference>
<evidence type="ECO:0000256" key="11">
    <source>
        <dbReference type="ARBA" id="ARBA00048679"/>
    </source>
</evidence>
<keyword evidence="13" id="KW-0418">Kinase</keyword>
<evidence type="ECO:0000313" key="13">
    <source>
        <dbReference type="EMBL" id="PKA49303.1"/>
    </source>
</evidence>
<feature type="compositionally biased region" description="Basic and acidic residues" evidence="12">
    <location>
        <begin position="127"/>
        <end position="144"/>
    </location>
</feature>
<dbReference type="GO" id="GO:0004674">
    <property type="term" value="F:protein serine/threonine kinase activity"/>
    <property type="evidence" value="ECO:0007669"/>
    <property type="project" value="UniProtKB-KW"/>
</dbReference>
<protein>
    <recommendedName>
        <fullName evidence="2">non-specific serine/threonine protein kinase</fullName>
        <ecNumber evidence="2">2.7.11.1</ecNumber>
    </recommendedName>
</protein>
<feature type="compositionally biased region" description="Low complexity" evidence="12">
    <location>
        <begin position="111"/>
        <end position="124"/>
    </location>
</feature>
<gene>
    <name evidence="13" type="primary">PERK13</name>
    <name evidence="13" type="ORF">AXF42_Ash014205</name>
</gene>
<dbReference type="PANTHER" id="PTHR47982">
    <property type="entry name" value="PROLINE-RICH RECEPTOR-LIKE PROTEIN KINASE PERK4"/>
    <property type="match status" value="1"/>
</dbReference>
<keyword evidence="9" id="KW-0472">Membrane</keyword>
<dbReference type="PANTHER" id="PTHR47982:SF44">
    <property type="entry name" value="PROLINE-RICH RECEPTOR-LIKE PROTEIN KINASE PERK13-RELATED"/>
    <property type="match status" value="1"/>
</dbReference>
<keyword evidence="4 13" id="KW-0808">Transferase</keyword>
<feature type="compositionally biased region" description="Basic and acidic residues" evidence="12">
    <location>
        <begin position="89"/>
        <end position="106"/>
    </location>
</feature>
<organism evidence="13 14">
    <name type="scientific">Apostasia shenzhenica</name>
    <dbReference type="NCBI Taxonomy" id="1088818"/>
    <lineage>
        <taxon>Eukaryota</taxon>
        <taxon>Viridiplantae</taxon>
        <taxon>Streptophyta</taxon>
        <taxon>Embryophyta</taxon>
        <taxon>Tracheophyta</taxon>
        <taxon>Spermatophyta</taxon>
        <taxon>Magnoliopsida</taxon>
        <taxon>Liliopsida</taxon>
        <taxon>Asparagales</taxon>
        <taxon>Orchidaceae</taxon>
        <taxon>Apostasioideae</taxon>
        <taxon>Apostasia</taxon>
    </lineage>
</organism>
<dbReference type="OrthoDB" id="4062651at2759"/>
<evidence type="ECO:0000256" key="6">
    <source>
        <dbReference type="ARBA" id="ARBA00022741"/>
    </source>
</evidence>
<dbReference type="EC" id="2.7.11.1" evidence="2"/>
<evidence type="ECO:0000256" key="5">
    <source>
        <dbReference type="ARBA" id="ARBA00022692"/>
    </source>
</evidence>